<reference evidence="2 3" key="1">
    <citation type="journal article" date="2019" name="Sci. Rep.">
        <title>Orb-weaving spider Araneus ventricosus genome elucidates the spidroin gene catalogue.</title>
        <authorList>
            <person name="Kono N."/>
            <person name="Nakamura H."/>
            <person name="Ohtoshi R."/>
            <person name="Moran D.A.P."/>
            <person name="Shinohara A."/>
            <person name="Yoshida Y."/>
            <person name="Fujiwara M."/>
            <person name="Mori M."/>
            <person name="Tomita M."/>
            <person name="Arakawa K."/>
        </authorList>
    </citation>
    <scope>NUCLEOTIDE SEQUENCE [LARGE SCALE GENOMIC DNA]</scope>
</reference>
<accession>A0A4Y2JU09</accession>
<dbReference type="Proteomes" id="UP000499080">
    <property type="component" value="Unassembled WGS sequence"/>
</dbReference>
<comment type="caution">
    <text evidence="2">The sequence shown here is derived from an EMBL/GenBank/DDBJ whole genome shotgun (WGS) entry which is preliminary data.</text>
</comment>
<keyword evidence="3" id="KW-1185">Reference proteome</keyword>
<evidence type="ECO:0000313" key="2">
    <source>
        <dbReference type="EMBL" id="GBM93444.1"/>
    </source>
</evidence>
<name>A0A4Y2JU09_ARAVE</name>
<protein>
    <submittedName>
        <fullName evidence="2">Uncharacterized protein</fullName>
    </submittedName>
</protein>
<feature type="region of interest" description="Disordered" evidence="1">
    <location>
        <begin position="1"/>
        <end position="83"/>
    </location>
</feature>
<dbReference type="EMBL" id="BGPR01003874">
    <property type="protein sequence ID" value="GBM93444.1"/>
    <property type="molecule type" value="Genomic_DNA"/>
</dbReference>
<sequence length="194" mass="20840">MPSGGGPPDPNPRFATGPGACRVSSELWPQKVRRPPPRDLFYAPEGRAVHSLVSSAPKRPRLLPGNREASPGQVRKDHDPKTGLVRSEEEVTECYGAEVFGEGDSRVLDLVRTLNLTSKTSQHKGAKFEKALAVLCGPSTLNPDVEDQPGCYGAQFAKGQTCMWALVLNFGRLTNDSMGAGSSGGRTAVLWDPR</sequence>
<organism evidence="2 3">
    <name type="scientific">Araneus ventricosus</name>
    <name type="common">Orbweaver spider</name>
    <name type="synonym">Epeira ventricosa</name>
    <dbReference type="NCBI Taxonomy" id="182803"/>
    <lineage>
        <taxon>Eukaryota</taxon>
        <taxon>Metazoa</taxon>
        <taxon>Ecdysozoa</taxon>
        <taxon>Arthropoda</taxon>
        <taxon>Chelicerata</taxon>
        <taxon>Arachnida</taxon>
        <taxon>Araneae</taxon>
        <taxon>Araneomorphae</taxon>
        <taxon>Entelegynae</taxon>
        <taxon>Araneoidea</taxon>
        <taxon>Araneidae</taxon>
        <taxon>Araneus</taxon>
    </lineage>
</organism>
<dbReference type="AlphaFoldDB" id="A0A4Y2JU09"/>
<proteinExistence type="predicted"/>
<feature type="compositionally biased region" description="Basic and acidic residues" evidence="1">
    <location>
        <begin position="74"/>
        <end position="83"/>
    </location>
</feature>
<evidence type="ECO:0000313" key="3">
    <source>
        <dbReference type="Proteomes" id="UP000499080"/>
    </source>
</evidence>
<evidence type="ECO:0000256" key="1">
    <source>
        <dbReference type="SAM" id="MobiDB-lite"/>
    </source>
</evidence>
<feature type="compositionally biased region" description="Pro residues" evidence="1">
    <location>
        <begin position="1"/>
        <end position="11"/>
    </location>
</feature>
<gene>
    <name evidence="2" type="ORF">AVEN_218625_1</name>
</gene>